<feature type="site" description="Interaction with substrate tRNA" evidence="10">
    <location>
        <position position="126"/>
    </location>
</feature>
<proteinExistence type="inferred from homology"/>
<dbReference type="InterPro" id="IPR039657">
    <property type="entry name" value="Dimethylallyltransferase"/>
</dbReference>
<keyword evidence="7 10" id="KW-0067">ATP-binding</keyword>
<evidence type="ECO:0000256" key="6">
    <source>
        <dbReference type="ARBA" id="ARBA00022741"/>
    </source>
</evidence>
<keyword evidence="6 10" id="KW-0547">Nucleotide-binding</keyword>
<dbReference type="Gene3D" id="1.10.20.140">
    <property type="match status" value="1"/>
</dbReference>
<feature type="site" description="Interaction with substrate tRNA" evidence="10">
    <location>
        <position position="104"/>
    </location>
</feature>
<organism evidence="14 15">
    <name type="scientific">Hyphobacterium marinum</name>
    <dbReference type="NCBI Taxonomy" id="3116574"/>
    <lineage>
        <taxon>Bacteria</taxon>
        <taxon>Pseudomonadati</taxon>
        <taxon>Pseudomonadota</taxon>
        <taxon>Alphaproteobacteria</taxon>
        <taxon>Maricaulales</taxon>
        <taxon>Maricaulaceae</taxon>
        <taxon>Hyphobacterium</taxon>
    </lineage>
</organism>
<keyword evidence="5 10" id="KW-0819">tRNA processing</keyword>
<evidence type="ECO:0000313" key="15">
    <source>
        <dbReference type="Proteomes" id="UP001310692"/>
    </source>
</evidence>
<accession>A0ABU7M0N6</accession>
<keyword evidence="15" id="KW-1185">Reference proteome</keyword>
<dbReference type="Pfam" id="PF01715">
    <property type="entry name" value="IPPT"/>
    <property type="match status" value="1"/>
</dbReference>
<evidence type="ECO:0000256" key="11">
    <source>
        <dbReference type="RuleBase" id="RU003783"/>
    </source>
</evidence>
<evidence type="ECO:0000256" key="8">
    <source>
        <dbReference type="ARBA" id="ARBA00022842"/>
    </source>
</evidence>
<name>A0ABU7M0N6_9PROT</name>
<comment type="function">
    <text evidence="2 10 12">Catalyzes the transfer of a dimethylallyl group onto the adenine at position 37 in tRNAs that read codons beginning with uridine, leading to the formation of N6-(dimethylallyl)adenosine (i(6)A).</text>
</comment>
<dbReference type="PANTHER" id="PTHR11088:SF60">
    <property type="entry name" value="TRNA DIMETHYLALLYLTRANSFERASE"/>
    <property type="match status" value="1"/>
</dbReference>
<evidence type="ECO:0000256" key="2">
    <source>
        <dbReference type="ARBA" id="ARBA00003213"/>
    </source>
</evidence>
<evidence type="ECO:0000256" key="12">
    <source>
        <dbReference type="RuleBase" id="RU003784"/>
    </source>
</evidence>
<comment type="catalytic activity">
    <reaction evidence="9 10 11">
        <text>adenosine(37) in tRNA + dimethylallyl diphosphate = N(6)-dimethylallyladenosine(37) in tRNA + diphosphate</text>
        <dbReference type="Rhea" id="RHEA:26482"/>
        <dbReference type="Rhea" id="RHEA-COMP:10162"/>
        <dbReference type="Rhea" id="RHEA-COMP:10375"/>
        <dbReference type="ChEBI" id="CHEBI:33019"/>
        <dbReference type="ChEBI" id="CHEBI:57623"/>
        <dbReference type="ChEBI" id="CHEBI:74411"/>
        <dbReference type="ChEBI" id="CHEBI:74415"/>
        <dbReference type="EC" id="2.5.1.75"/>
    </reaction>
</comment>
<evidence type="ECO:0000256" key="7">
    <source>
        <dbReference type="ARBA" id="ARBA00022840"/>
    </source>
</evidence>
<dbReference type="EMBL" id="JAZDRO010000004">
    <property type="protein sequence ID" value="MEE2566965.1"/>
    <property type="molecule type" value="Genomic_DNA"/>
</dbReference>
<protein>
    <recommendedName>
        <fullName evidence="10">tRNA dimethylallyltransferase</fullName>
        <ecNumber evidence="10">2.5.1.75</ecNumber>
    </recommendedName>
    <alternativeName>
        <fullName evidence="10">Dimethylallyl diphosphate:tRNA dimethylallyltransferase</fullName>
        <shortName evidence="10">DMAPP:tRNA dimethylallyltransferase</shortName>
        <shortName evidence="10">DMATase</shortName>
    </alternativeName>
    <alternativeName>
        <fullName evidence="10">Isopentenyl-diphosphate:tRNA isopentenyltransferase</fullName>
        <shortName evidence="10">IPP transferase</shortName>
        <shortName evidence="10">IPPT</shortName>
        <shortName evidence="10">IPTase</shortName>
    </alternativeName>
</protein>
<evidence type="ECO:0000256" key="1">
    <source>
        <dbReference type="ARBA" id="ARBA00001946"/>
    </source>
</evidence>
<dbReference type="InterPro" id="IPR018022">
    <property type="entry name" value="IPT"/>
</dbReference>
<feature type="region of interest" description="Interaction with substrate tRNA" evidence="10">
    <location>
        <begin position="38"/>
        <end position="41"/>
    </location>
</feature>
<comment type="similarity">
    <text evidence="3 10 13">Belongs to the IPP transferase family.</text>
</comment>
<dbReference type="SUPFAM" id="SSF52540">
    <property type="entry name" value="P-loop containing nucleoside triphosphate hydrolases"/>
    <property type="match status" value="1"/>
</dbReference>
<reference evidence="14 15" key="1">
    <citation type="submission" date="2024-01" db="EMBL/GenBank/DDBJ databases">
        <title>Hyphobacterium bacterium isolated from marine sediment.</title>
        <authorList>
            <person name="Zhao S."/>
        </authorList>
    </citation>
    <scope>NUCLEOTIDE SEQUENCE [LARGE SCALE GENOMIC DNA]</scope>
    <source>
        <strain evidence="14 15">Y60-23</strain>
    </source>
</reference>
<evidence type="ECO:0000256" key="9">
    <source>
        <dbReference type="ARBA" id="ARBA00049563"/>
    </source>
</evidence>
<evidence type="ECO:0000256" key="4">
    <source>
        <dbReference type="ARBA" id="ARBA00022679"/>
    </source>
</evidence>
<comment type="caution">
    <text evidence="10">Lacks conserved residue(s) required for the propagation of feature annotation.</text>
</comment>
<keyword evidence="8 10" id="KW-0460">Magnesium</keyword>
<comment type="cofactor">
    <cofactor evidence="1 10">
        <name>Mg(2+)</name>
        <dbReference type="ChEBI" id="CHEBI:18420"/>
    </cofactor>
</comment>
<dbReference type="HAMAP" id="MF_00185">
    <property type="entry name" value="IPP_trans"/>
    <property type="match status" value="1"/>
</dbReference>
<feature type="binding site" evidence="10">
    <location>
        <begin position="13"/>
        <end position="20"/>
    </location>
    <ligand>
        <name>ATP</name>
        <dbReference type="ChEBI" id="CHEBI:30616"/>
    </ligand>
</feature>
<evidence type="ECO:0000256" key="10">
    <source>
        <dbReference type="HAMAP-Rule" id="MF_00185"/>
    </source>
</evidence>
<evidence type="ECO:0000256" key="3">
    <source>
        <dbReference type="ARBA" id="ARBA00005842"/>
    </source>
</evidence>
<comment type="caution">
    <text evidence="14">The sequence shown here is derived from an EMBL/GenBank/DDBJ whole genome shotgun (WGS) entry which is preliminary data.</text>
</comment>
<dbReference type="Gene3D" id="3.40.50.300">
    <property type="entry name" value="P-loop containing nucleotide triphosphate hydrolases"/>
    <property type="match status" value="1"/>
</dbReference>
<dbReference type="GO" id="GO:0052381">
    <property type="term" value="F:tRNA dimethylallyltransferase activity"/>
    <property type="evidence" value="ECO:0007669"/>
    <property type="project" value="UniProtKB-EC"/>
</dbReference>
<gene>
    <name evidence="10 14" type="primary">miaA</name>
    <name evidence="14" type="ORF">V0U35_09760</name>
</gene>
<evidence type="ECO:0000256" key="5">
    <source>
        <dbReference type="ARBA" id="ARBA00022694"/>
    </source>
</evidence>
<sequence length="310" mass="34004">MSGHARPVLLVGGPTASGKTALALTAARELGGEIINADSMQIYREIPILSAQPSVDERGDIPHHLFGVLPVEDAGSTGWWSRETVRLITDIRGRGRIPVIVGGTGLYFSALTDGIADIPETTSEARAEADRLEEAGMDVLRAAAERYDPDAAARAKGDDRARLRRIVEVGVSTGRAISEFQADTRPALPPGDWTGIVIEPDREALYARIDARFEAMLSDGAWEEAKALQGHNRRLPALKAVGLPWLLAHLDGEIDADTAIAHAKRDSRRYAKRQYTWFRNQCSNWSRIRTLDVRKAEAEFRALNRGPNLN</sequence>
<keyword evidence="4 10" id="KW-0808">Transferase</keyword>
<dbReference type="Proteomes" id="UP001310692">
    <property type="component" value="Unassembled WGS sequence"/>
</dbReference>
<dbReference type="RefSeq" id="WP_330196522.1">
    <property type="nucleotide sequence ID" value="NZ_JAZDRO010000004.1"/>
</dbReference>
<evidence type="ECO:0000313" key="14">
    <source>
        <dbReference type="EMBL" id="MEE2566965.1"/>
    </source>
</evidence>
<dbReference type="EC" id="2.5.1.75" evidence="10"/>
<dbReference type="NCBIfam" id="TIGR00174">
    <property type="entry name" value="miaA"/>
    <property type="match status" value="1"/>
</dbReference>
<dbReference type="InterPro" id="IPR027417">
    <property type="entry name" value="P-loop_NTPase"/>
</dbReference>
<feature type="binding site" evidence="10">
    <location>
        <begin position="15"/>
        <end position="20"/>
    </location>
    <ligand>
        <name>substrate</name>
    </ligand>
</feature>
<dbReference type="PANTHER" id="PTHR11088">
    <property type="entry name" value="TRNA DIMETHYLALLYLTRANSFERASE"/>
    <property type="match status" value="1"/>
</dbReference>
<comment type="subunit">
    <text evidence="10">Monomer.</text>
</comment>
<evidence type="ECO:0000256" key="13">
    <source>
        <dbReference type="RuleBase" id="RU003785"/>
    </source>
</evidence>